<evidence type="ECO:0000313" key="2">
    <source>
        <dbReference type="Proteomes" id="UP000499080"/>
    </source>
</evidence>
<organism evidence="1 2">
    <name type="scientific">Araneus ventricosus</name>
    <name type="common">Orbweaver spider</name>
    <name type="synonym">Epeira ventricosa</name>
    <dbReference type="NCBI Taxonomy" id="182803"/>
    <lineage>
        <taxon>Eukaryota</taxon>
        <taxon>Metazoa</taxon>
        <taxon>Ecdysozoa</taxon>
        <taxon>Arthropoda</taxon>
        <taxon>Chelicerata</taxon>
        <taxon>Arachnida</taxon>
        <taxon>Araneae</taxon>
        <taxon>Araneomorphae</taxon>
        <taxon>Entelegynae</taxon>
        <taxon>Araneoidea</taxon>
        <taxon>Araneidae</taxon>
        <taxon>Araneus</taxon>
    </lineage>
</organism>
<reference evidence="1 2" key="1">
    <citation type="journal article" date="2019" name="Sci. Rep.">
        <title>Orb-weaving spider Araneus ventricosus genome elucidates the spidroin gene catalogue.</title>
        <authorList>
            <person name="Kono N."/>
            <person name="Nakamura H."/>
            <person name="Ohtoshi R."/>
            <person name="Moran D.A.P."/>
            <person name="Shinohara A."/>
            <person name="Yoshida Y."/>
            <person name="Fujiwara M."/>
            <person name="Mori M."/>
            <person name="Tomita M."/>
            <person name="Arakawa K."/>
        </authorList>
    </citation>
    <scope>NUCLEOTIDE SEQUENCE [LARGE SCALE GENOMIC DNA]</scope>
</reference>
<evidence type="ECO:0000313" key="1">
    <source>
        <dbReference type="EMBL" id="GBM97818.1"/>
    </source>
</evidence>
<gene>
    <name evidence="1" type="ORF">AVEN_228953_1</name>
</gene>
<dbReference type="AlphaFoldDB" id="A0A4Y2K7G4"/>
<comment type="caution">
    <text evidence="1">The sequence shown here is derived from an EMBL/GenBank/DDBJ whole genome shotgun (WGS) entry which is preliminary data.</text>
</comment>
<proteinExistence type="predicted"/>
<sequence length="81" mass="9183">MGLNIGTPLPRSRDSYPHYSANQWKTDAVYWEMLDIKPHLIATPCLPVLSTIDDLLACSLIAWHGAGEWTRLKILHDLNNI</sequence>
<name>A0A4Y2K7G4_ARAVE</name>
<protein>
    <submittedName>
        <fullName evidence="1">Uncharacterized protein</fullName>
    </submittedName>
</protein>
<keyword evidence="2" id="KW-1185">Reference proteome</keyword>
<dbReference type="Proteomes" id="UP000499080">
    <property type="component" value="Unassembled WGS sequence"/>
</dbReference>
<dbReference type="EMBL" id="BGPR01004270">
    <property type="protein sequence ID" value="GBM97818.1"/>
    <property type="molecule type" value="Genomic_DNA"/>
</dbReference>
<accession>A0A4Y2K7G4</accession>